<evidence type="ECO:0000313" key="2">
    <source>
        <dbReference type="EMBL" id="GEU57598.1"/>
    </source>
</evidence>
<dbReference type="Pfam" id="PF22970">
    <property type="entry name" value="DUF7028"/>
    <property type="match status" value="1"/>
</dbReference>
<dbReference type="EMBL" id="BKCJ010003857">
    <property type="protein sequence ID" value="GEU57598.1"/>
    <property type="molecule type" value="Genomic_DNA"/>
</dbReference>
<feature type="domain" description="DUF7028" evidence="1">
    <location>
        <begin position="19"/>
        <end position="98"/>
    </location>
</feature>
<gene>
    <name evidence="2" type="ORF">Tci_029576</name>
</gene>
<sequence length="173" mass="20091">MNSNHHASSIYDSMTHVIRSPEYNPQTIMNYYSCGVQTGRRNSPHVKNLIMKSKNHLTAIDWTFFYVFKKTGTRELTYKAPTGRVYVSLRTSCKCAIKIEDHLDSFDHMGGSKNDGFKKSKRKAESFSYVDRPEKKTRIERWDEFVYQGISSNDEDKLDLEHSPRLSCSSVYL</sequence>
<dbReference type="AlphaFoldDB" id="A0A6L2L795"/>
<accession>A0A6L2L795</accession>
<name>A0A6L2L795_TANCI</name>
<reference evidence="2" key="1">
    <citation type="journal article" date="2019" name="Sci. Rep.">
        <title>Draft genome of Tanacetum cinerariifolium, the natural source of mosquito coil.</title>
        <authorList>
            <person name="Yamashiro T."/>
            <person name="Shiraishi A."/>
            <person name="Satake H."/>
            <person name="Nakayama K."/>
        </authorList>
    </citation>
    <scope>NUCLEOTIDE SEQUENCE</scope>
</reference>
<organism evidence="2">
    <name type="scientific">Tanacetum cinerariifolium</name>
    <name type="common">Dalmatian daisy</name>
    <name type="synonym">Chrysanthemum cinerariifolium</name>
    <dbReference type="NCBI Taxonomy" id="118510"/>
    <lineage>
        <taxon>Eukaryota</taxon>
        <taxon>Viridiplantae</taxon>
        <taxon>Streptophyta</taxon>
        <taxon>Embryophyta</taxon>
        <taxon>Tracheophyta</taxon>
        <taxon>Spermatophyta</taxon>
        <taxon>Magnoliopsida</taxon>
        <taxon>eudicotyledons</taxon>
        <taxon>Gunneridae</taxon>
        <taxon>Pentapetalae</taxon>
        <taxon>asterids</taxon>
        <taxon>campanulids</taxon>
        <taxon>Asterales</taxon>
        <taxon>Asteraceae</taxon>
        <taxon>Asteroideae</taxon>
        <taxon>Anthemideae</taxon>
        <taxon>Anthemidinae</taxon>
        <taxon>Tanacetum</taxon>
    </lineage>
</organism>
<protein>
    <submittedName>
        <fullName evidence="2">Increased DNA methylation 1-like</fullName>
    </submittedName>
</protein>
<evidence type="ECO:0000259" key="1">
    <source>
        <dbReference type="Pfam" id="PF22970"/>
    </source>
</evidence>
<comment type="caution">
    <text evidence="2">The sequence shown here is derived from an EMBL/GenBank/DDBJ whole genome shotgun (WGS) entry which is preliminary data.</text>
</comment>
<dbReference type="InterPro" id="IPR054292">
    <property type="entry name" value="DUF7028"/>
</dbReference>
<proteinExistence type="predicted"/>